<accession>A0AAN9UUH1</accession>
<dbReference type="Gene3D" id="2.120.10.10">
    <property type="match status" value="1"/>
</dbReference>
<dbReference type="InterPro" id="IPR036278">
    <property type="entry name" value="Sialidase_sf"/>
</dbReference>
<dbReference type="Pfam" id="PF13088">
    <property type="entry name" value="BNR_2"/>
    <property type="match status" value="1"/>
</dbReference>
<dbReference type="SUPFAM" id="SSF50939">
    <property type="entry name" value="Sialidases"/>
    <property type="match status" value="1"/>
</dbReference>
<dbReference type="EMBL" id="JAKJXP020000029">
    <property type="protein sequence ID" value="KAK7753412.1"/>
    <property type="molecule type" value="Genomic_DNA"/>
</dbReference>
<dbReference type="CDD" id="cd15482">
    <property type="entry name" value="Sialidase_non-viral"/>
    <property type="match status" value="1"/>
</dbReference>
<dbReference type="PANTHER" id="PTHR43752">
    <property type="entry name" value="BNR/ASP-BOX REPEAT FAMILY PROTEIN"/>
    <property type="match status" value="1"/>
</dbReference>
<evidence type="ECO:0000259" key="1">
    <source>
        <dbReference type="Pfam" id="PF13088"/>
    </source>
</evidence>
<feature type="domain" description="Sialidase" evidence="1">
    <location>
        <begin position="38"/>
        <end position="355"/>
    </location>
</feature>
<reference evidence="2 3" key="1">
    <citation type="submission" date="2024-02" db="EMBL/GenBank/DDBJ databases">
        <title>De novo assembly and annotation of 12 fungi associated with fruit tree decline syndrome in Ontario, Canada.</title>
        <authorList>
            <person name="Sulman M."/>
            <person name="Ellouze W."/>
            <person name="Ilyukhin E."/>
        </authorList>
    </citation>
    <scope>NUCLEOTIDE SEQUENCE [LARGE SCALE GENOMIC DNA]</scope>
    <source>
        <strain evidence="2 3">M11/M66-122</strain>
    </source>
</reference>
<gene>
    <name evidence="2" type="ORF">SLS62_004703</name>
</gene>
<protein>
    <recommendedName>
        <fullName evidence="1">Sialidase domain-containing protein</fullName>
    </recommendedName>
</protein>
<evidence type="ECO:0000313" key="2">
    <source>
        <dbReference type="EMBL" id="KAK7753412.1"/>
    </source>
</evidence>
<organism evidence="2 3">
    <name type="scientific">Diatrype stigma</name>
    <dbReference type="NCBI Taxonomy" id="117547"/>
    <lineage>
        <taxon>Eukaryota</taxon>
        <taxon>Fungi</taxon>
        <taxon>Dikarya</taxon>
        <taxon>Ascomycota</taxon>
        <taxon>Pezizomycotina</taxon>
        <taxon>Sordariomycetes</taxon>
        <taxon>Xylariomycetidae</taxon>
        <taxon>Xylariales</taxon>
        <taxon>Diatrypaceae</taxon>
        <taxon>Diatrype</taxon>
    </lineage>
</organism>
<dbReference type="InterPro" id="IPR011040">
    <property type="entry name" value="Sialidase"/>
</dbReference>
<keyword evidence="3" id="KW-1185">Reference proteome</keyword>
<dbReference type="PANTHER" id="PTHR43752:SF2">
    <property type="entry name" value="BNR_ASP-BOX REPEAT FAMILY PROTEIN"/>
    <property type="match status" value="1"/>
</dbReference>
<name>A0AAN9UUH1_9PEZI</name>
<dbReference type="Proteomes" id="UP001320420">
    <property type="component" value="Unassembled WGS sequence"/>
</dbReference>
<sequence>MSLTRPTISNPLLTRVDDIPTATVQCHASNLLELPDKTLLCVWFGGTQEGTNDISVYLSRLAPGSSWSTPERVSSDLSRSEQNPLLFHDPATATIWLLHTSQPAGNQDQAIIIARTSADQGHTWSEPFEPFPEKKGVFIRQPMVVLPDGTWVLPIWYCRVPPGFRWIGSDDVSAVVYTKDGGKTWGESRIPNSTGCVHMNIIALPNKNLYIAFYRSRWADRIYRSTSLDGISWNSPEQTSLPNPNSGICSAALPNGDIVIVFNDSCATENMERREGLYDDITPANDKRANQPQVHGRSAIWGTPRKALSIGLSKDDGKTWRYKILEDGDGYCMTNNSKERSNRELSYPSIFVDSSTGSKAVHVAYTYFRQNIKYVHIRDVEEFIGT</sequence>
<proteinExistence type="predicted"/>
<comment type="caution">
    <text evidence="2">The sequence shown here is derived from an EMBL/GenBank/DDBJ whole genome shotgun (WGS) entry which is preliminary data.</text>
</comment>
<dbReference type="AlphaFoldDB" id="A0AAN9UUH1"/>
<evidence type="ECO:0000313" key="3">
    <source>
        <dbReference type="Proteomes" id="UP001320420"/>
    </source>
</evidence>